<reference evidence="3" key="1">
    <citation type="journal article" date="2019" name="Int. J. Syst. Evol. Microbiol.">
        <title>The Global Catalogue of Microorganisms (GCM) 10K type strain sequencing project: providing services to taxonomists for standard genome sequencing and annotation.</title>
        <authorList>
            <consortium name="The Broad Institute Genomics Platform"/>
            <consortium name="The Broad Institute Genome Sequencing Center for Infectious Disease"/>
            <person name="Wu L."/>
            <person name="Ma J."/>
        </authorList>
    </citation>
    <scope>NUCLEOTIDE SEQUENCE [LARGE SCALE GENOMIC DNA]</scope>
    <source>
        <strain evidence="3">JCM 17759</strain>
    </source>
</reference>
<gene>
    <name evidence="2" type="ORF">GCM10023156_25060</name>
</gene>
<feature type="compositionally biased region" description="Basic and acidic residues" evidence="1">
    <location>
        <begin position="97"/>
        <end position="108"/>
    </location>
</feature>
<evidence type="ECO:0000313" key="2">
    <source>
        <dbReference type="EMBL" id="GAA4453722.1"/>
    </source>
</evidence>
<evidence type="ECO:0000313" key="3">
    <source>
        <dbReference type="Proteomes" id="UP001500840"/>
    </source>
</evidence>
<feature type="region of interest" description="Disordered" evidence="1">
    <location>
        <begin position="97"/>
        <end position="119"/>
    </location>
</feature>
<dbReference type="RefSeq" id="WP_339943084.1">
    <property type="nucleotide sequence ID" value="NZ_BAABGA010000031.1"/>
</dbReference>
<keyword evidence="3" id="KW-1185">Reference proteome</keyword>
<organism evidence="2 3">
    <name type="scientific">Novipirellula rosea</name>
    <dbReference type="NCBI Taxonomy" id="1031540"/>
    <lineage>
        <taxon>Bacteria</taxon>
        <taxon>Pseudomonadati</taxon>
        <taxon>Planctomycetota</taxon>
        <taxon>Planctomycetia</taxon>
        <taxon>Pirellulales</taxon>
        <taxon>Pirellulaceae</taxon>
        <taxon>Novipirellula</taxon>
    </lineage>
</organism>
<dbReference type="Proteomes" id="UP001500840">
    <property type="component" value="Unassembled WGS sequence"/>
</dbReference>
<sequence length="119" mass="12957">MSDTNPQINEQLNKLAAICCEQLEGNEPTTAMDEASTKPLLKSLLMSGFSRKEGASLQVEIENRVKDRCRDTSMHRGGALSSITGKLQKQFDDLARWESKQPGDDSKAKAANISSATDA</sequence>
<name>A0ABP8MRM5_9BACT</name>
<protein>
    <submittedName>
        <fullName evidence="2">Uncharacterized protein</fullName>
    </submittedName>
</protein>
<dbReference type="EMBL" id="BAABGA010000031">
    <property type="protein sequence ID" value="GAA4453722.1"/>
    <property type="molecule type" value="Genomic_DNA"/>
</dbReference>
<proteinExistence type="predicted"/>
<accession>A0ABP8MRM5</accession>
<comment type="caution">
    <text evidence="2">The sequence shown here is derived from an EMBL/GenBank/DDBJ whole genome shotgun (WGS) entry which is preliminary data.</text>
</comment>
<evidence type="ECO:0000256" key="1">
    <source>
        <dbReference type="SAM" id="MobiDB-lite"/>
    </source>
</evidence>